<feature type="compositionally biased region" description="Basic residues" evidence="1">
    <location>
        <begin position="168"/>
        <end position="177"/>
    </location>
</feature>
<proteinExistence type="predicted"/>
<evidence type="ECO:0000313" key="2">
    <source>
        <dbReference type="EMBL" id="KYG02694.1"/>
    </source>
</evidence>
<accession>A0A150TDA9</accession>
<gene>
    <name evidence="2" type="ORF">BE21_54460</name>
</gene>
<feature type="compositionally biased region" description="Basic and acidic residues" evidence="1">
    <location>
        <begin position="153"/>
        <end position="166"/>
    </location>
</feature>
<name>A0A150TDA9_SORCE</name>
<reference evidence="2 3" key="1">
    <citation type="submission" date="2014-02" db="EMBL/GenBank/DDBJ databases">
        <title>The small core and large imbalanced accessory genome model reveals a collaborative survival strategy of Sorangium cellulosum strains in nature.</title>
        <authorList>
            <person name="Han K."/>
            <person name="Peng R."/>
            <person name="Blom J."/>
            <person name="Li Y.-Z."/>
        </authorList>
    </citation>
    <scope>NUCLEOTIDE SEQUENCE [LARGE SCALE GENOMIC DNA]</scope>
    <source>
        <strain evidence="2 3">So0007-03</strain>
    </source>
</reference>
<feature type="region of interest" description="Disordered" evidence="1">
    <location>
        <begin position="152"/>
        <end position="177"/>
    </location>
</feature>
<evidence type="ECO:0000256" key="1">
    <source>
        <dbReference type="SAM" id="MobiDB-lite"/>
    </source>
</evidence>
<sequence>MLDLLPATLRAWGKSLSPETDRVVLLVDLDNDNCTWLLQKLFDVLAAIEPAPICLFRLAIEEVEAWYLGDWAALKRAFPKAKRMLWSNYEQDAICGTWEMLQQIIQDPVDRKTFWAEKMGVELEIYEAGGVNRSVSFQKFCSGVRRLAGEVSEGPRARRQRTDLQARTKAKKSSPKR</sequence>
<dbReference type="Proteomes" id="UP000075502">
    <property type="component" value="Unassembled WGS sequence"/>
</dbReference>
<dbReference type="EMBL" id="JEME01002980">
    <property type="protein sequence ID" value="KYG02694.1"/>
    <property type="molecule type" value="Genomic_DNA"/>
</dbReference>
<evidence type="ECO:0000313" key="3">
    <source>
        <dbReference type="Proteomes" id="UP000075502"/>
    </source>
</evidence>
<protein>
    <recommendedName>
        <fullName evidence="4">DUF4276 domain-containing protein</fullName>
    </recommendedName>
</protein>
<dbReference type="AlphaFoldDB" id="A0A150TDA9"/>
<evidence type="ECO:0008006" key="4">
    <source>
        <dbReference type="Google" id="ProtNLM"/>
    </source>
</evidence>
<organism evidence="2 3">
    <name type="scientific">Sorangium cellulosum</name>
    <name type="common">Polyangium cellulosum</name>
    <dbReference type="NCBI Taxonomy" id="56"/>
    <lineage>
        <taxon>Bacteria</taxon>
        <taxon>Pseudomonadati</taxon>
        <taxon>Myxococcota</taxon>
        <taxon>Polyangia</taxon>
        <taxon>Polyangiales</taxon>
        <taxon>Polyangiaceae</taxon>
        <taxon>Sorangium</taxon>
    </lineage>
</organism>
<comment type="caution">
    <text evidence="2">The sequence shown here is derived from an EMBL/GenBank/DDBJ whole genome shotgun (WGS) entry which is preliminary data.</text>
</comment>